<name>A0A6I4VQN2_9BACL</name>
<gene>
    <name evidence="1" type="ORF">GSM42_09310</name>
</gene>
<evidence type="ECO:0008006" key="3">
    <source>
        <dbReference type="Google" id="ProtNLM"/>
    </source>
</evidence>
<evidence type="ECO:0000313" key="2">
    <source>
        <dbReference type="Proteomes" id="UP000430692"/>
    </source>
</evidence>
<comment type="caution">
    <text evidence="1">The sequence shown here is derived from an EMBL/GenBank/DDBJ whole genome shotgun (WGS) entry which is preliminary data.</text>
</comment>
<reference evidence="1 2" key="1">
    <citation type="submission" date="2019-12" db="EMBL/GenBank/DDBJ databases">
        <title>Whole-genome analyses of novel actinobacteria.</title>
        <authorList>
            <person name="Sahin N."/>
            <person name="Saygin H."/>
        </authorList>
    </citation>
    <scope>NUCLEOTIDE SEQUENCE [LARGE SCALE GENOMIC DNA]</scope>
    <source>
        <strain evidence="1 2">KC615</strain>
    </source>
</reference>
<organism evidence="1 2">
    <name type="scientific">Shimazuella alba</name>
    <dbReference type="NCBI Taxonomy" id="2690964"/>
    <lineage>
        <taxon>Bacteria</taxon>
        <taxon>Bacillati</taxon>
        <taxon>Bacillota</taxon>
        <taxon>Bacilli</taxon>
        <taxon>Bacillales</taxon>
        <taxon>Thermoactinomycetaceae</taxon>
        <taxon>Shimazuella</taxon>
    </lineage>
</organism>
<protein>
    <recommendedName>
        <fullName evidence="3">YolD-like protein</fullName>
    </recommendedName>
</protein>
<sequence length="90" mass="10512">MYRSLLETSQALPIPAVPYITMENDIMYKLEHAFSIEKPLLILYQSPFGHHQFSGYITEIATHDQWICMENGMLTKRIGIEDILLVVEWK</sequence>
<accession>A0A6I4VQN2</accession>
<dbReference type="Proteomes" id="UP000430692">
    <property type="component" value="Unassembled WGS sequence"/>
</dbReference>
<dbReference type="EMBL" id="WUUL01000005">
    <property type="protein sequence ID" value="MXQ53909.1"/>
    <property type="molecule type" value="Genomic_DNA"/>
</dbReference>
<keyword evidence="2" id="KW-1185">Reference proteome</keyword>
<dbReference type="RefSeq" id="WP_160801266.1">
    <property type="nucleotide sequence ID" value="NZ_WUUL01000005.1"/>
</dbReference>
<dbReference type="AlphaFoldDB" id="A0A6I4VQN2"/>
<proteinExistence type="predicted"/>
<evidence type="ECO:0000313" key="1">
    <source>
        <dbReference type="EMBL" id="MXQ53909.1"/>
    </source>
</evidence>